<accession>A0ABR8K473</accession>
<name>A0ABR8K473_9NOSO</name>
<comment type="caution">
    <text evidence="1">The sequence shown here is derived from an EMBL/GenBank/DDBJ whole genome shotgun (WGS) entry which is preliminary data.</text>
</comment>
<gene>
    <name evidence="1" type="ORF">H6H03_10050</name>
</gene>
<organism evidence="1 2">
    <name type="scientific">Nostoc paludosum FACHB-159</name>
    <dbReference type="NCBI Taxonomy" id="2692908"/>
    <lineage>
        <taxon>Bacteria</taxon>
        <taxon>Bacillati</taxon>
        <taxon>Cyanobacteriota</taxon>
        <taxon>Cyanophyceae</taxon>
        <taxon>Nostocales</taxon>
        <taxon>Nostocaceae</taxon>
        <taxon>Nostoc</taxon>
    </lineage>
</organism>
<evidence type="ECO:0000313" key="2">
    <source>
        <dbReference type="Proteomes" id="UP000637383"/>
    </source>
</evidence>
<dbReference type="Proteomes" id="UP000637383">
    <property type="component" value="Unassembled WGS sequence"/>
</dbReference>
<keyword evidence="2" id="KW-1185">Reference proteome</keyword>
<reference evidence="1 2" key="1">
    <citation type="journal article" date="2020" name="ISME J.">
        <title>Comparative genomics reveals insights into cyanobacterial evolution and habitat adaptation.</title>
        <authorList>
            <person name="Chen M.Y."/>
            <person name="Teng W.K."/>
            <person name="Zhao L."/>
            <person name="Hu C.X."/>
            <person name="Zhou Y.K."/>
            <person name="Han B.P."/>
            <person name="Song L.R."/>
            <person name="Shu W.S."/>
        </authorList>
    </citation>
    <scope>NUCLEOTIDE SEQUENCE [LARGE SCALE GENOMIC DNA]</scope>
    <source>
        <strain evidence="1 2">FACHB-159</strain>
    </source>
</reference>
<sequence length="147" mass="17435">MTAFVGVKQELLSVAELLNLIKKFTIEPSYYFLRWNHKVSNNWRQEPTKDDFPMLEGQMFNQNCELRWKYKHKNSYEVLLLSVAGEYSDFKPVGKDWETQDRNAHLHSPTETRFPKGFPEKESDIAQRYFIDKQTSTVHFVALTIKQ</sequence>
<dbReference type="RefSeq" id="WP_190954958.1">
    <property type="nucleotide sequence ID" value="NZ_JACJTU010000007.1"/>
</dbReference>
<proteinExistence type="predicted"/>
<evidence type="ECO:0000313" key="1">
    <source>
        <dbReference type="EMBL" id="MBD2734252.1"/>
    </source>
</evidence>
<protein>
    <submittedName>
        <fullName evidence="1">Uncharacterized protein</fullName>
    </submittedName>
</protein>
<dbReference type="EMBL" id="JACJTU010000007">
    <property type="protein sequence ID" value="MBD2734252.1"/>
    <property type="molecule type" value="Genomic_DNA"/>
</dbReference>